<evidence type="ECO:0000259" key="1">
    <source>
        <dbReference type="PROSITE" id="PS51363"/>
    </source>
</evidence>
<reference evidence="2" key="1">
    <citation type="submission" date="2021-02" db="EMBL/GenBank/DDBJ databases">
        <authorList>
            <person name="Nowell W R."/>
        </authorList>
    </citation>
    <scope>NUCLEOTIDE SEQUENCE</scope>
</reference>
<dbReference type="InterPro" id="IPR016024">
    <property type="entry name" value="ARM-type_fold"/>
</dbReference>
<dbReference type="PROSITE" id="PS51363">
    <property type="entry name" value="W2"/>
    <property type="match status" value="1"/>
</dbReference>
<dbReference type="Proteomes" id="UP000663828">
    <property type="component" value="Unassembled WGS sequence"/>
</dbReference>
<feature type="domain" description="W2" evidence="1">
    <location>
        <begin position="520"/>
        <end position="675"/>
    </location>
</feature>
<organism evidence="2 3">
    <name type="scientific">Adineta ricciae</name>
    <name type="common">Rotifer</name>
    <dbReference type="NCBI Taxonomy" id="249248"/>
    <lineage>
        <taxon>Eukaryota</taxon>
        <taxon>Metazoa</taxon>
        <taxon>Spiralia</taxon>
        <taxon>Gnathifera</taxon>
        <taxon>Rotifera</taxon>
        <taxon>Eurotatoria</taxon>
        <taxon>Bdelloidea</taxon>
        <taxon>Adinetida</taxon>
        <taxon>Adinetidae</taxon>
        <taxon>Adineta</taxon>
    </lineage>
</organism>
<dbReference type="SMART" id="SM00515">
    <property type="entry name" value="eIF5C"/>
    <property type="match status" value="1"/>
</dbReference>
<dbReference type="Pfam" id="PF02020">
    <property type="entry name" value="W2"/>
    <property type="match status" value="1"/>
</dbReference>
<gene>
    <name evidence="2" type="ORF">XAT740_LOCUS51803</name>
</gene>
<sequence>MYVFAERWNQVTAPSENRIDGATILVPPFTWFSLFYLVYLNLVRANNDSGYYGTVGSGWFQSFPGRFLQTSSWKRNLPELAGIGENCAGMIDLGLTDKQTIQIATAHIYPKHQPNGLKSFGLNPSDIGNPRNSLRLVRFPTISLPPESGGKELAGIEKSCTGTDSDFNGSSRRNDRLGYPRVIIKLVQLCQIETPRTIVPGSSIPLISRENPQDIYSIRAGNHEKILGIPLKEPSVPGRILRPGQQEFGLNDEAVNNCRLYVNSLLDILLDAYNREKIKNWLEINPVAPETPSVRSLTATQFIYTFVKHYGESSTHGNNSDRLQVAVEDLSSVILLNRTILVGELITHVLQLKPQIAVIVGHLLDLARKEQILSIDHIADGISSLFEILDRFSGPVWQHMGELLGMFIVIDEAPLATNILILKKLMKKVSPEDSKEIIGCIIRSARNVSSKSKVICLWKSSGLTFDDFYDWLLNPTTSEDNETVQSLASATQLLAVSHSSTFSFATNSASADVNLINLFRTITEQHVDSTAQTKDIHRYIQEKMNPSDKYYIHNIVLSYLESCIAVHESNNPIIDQSAAQQRAHILKSVIDHDKEKEVQAINGIQTFVIKLKHPPKMARSLFDLFYDEDCVSDRAFLEWFQNVNGEESNDYNQICQSVKEFFDWLMLVEDDTGEEDDDEHNFHRRSE</sequence>
<dbReference type="EMBL" id="CAJNOR010008343">
    <property type="protein sequence ID" value="CAF1631923.1"/>
    <property type="molecule type" value="Genomic_DNA"/>
</dbReference>
<dbReference type="InterPro" id="IPR003307">
    <property type="entry name" value="W2_domain"/>
</dbReference>
<dbReference type="SUPFAM" id="SSF48371">
    <property type="entry name" value="ARM repeat"/>
    <property type="match status" value="1"/>
</dbReference>
<protein>
    <recommendedName>
        <fullName evidence="1">W2 domain-containing protein</fullName>
    </recommendedName>
</protein>
<comment type="caution">
    <text evidence="2">The sequence shown here is derived from an EMBL/GenBank/DDBJ whole genome shotgun (WGS) entry which is preliminary data.</text>
</comment>
<evidence type="ECO:0000313" key="3">
    <source>
        <dbReference type="Proteomes" id="UP000663828"/>
    </source>
</evidence>
<accession>A0A816D9U4</accession>
<keyword evidence="3" id="KW-1185">Reference proteome</keyword>
<dbReference type="Gene3D" id="1.25.40.180">
    <property type="match status" value="2"/>
</dbReference>
<name>A0A816D9U4_ADIRI</name>
<proteinExistence type="predicted"/>
<dbReference type="AlphaFoldDB" id="A0A816D9U4"/>
<evidence type="ECO:0000313" key="2">
    <source>
        <dbReference type="EMBL" id="CAF1631923.1"/>
    </source>
</evidence>